<dbReference type="EC" id="1.1.1.1" evidence="5"/>
<evidence type="ECO:0000256" key="6">
    <source>
        <dbReference type="ARBA" id="ARBA00022490"/>
    </source>
</evidence>
<evidence type="ECO:0000256" key="10">
    <source>
        <dbReference type="ARBA" id="ARBA00023027"/>
    </source>
</evidence>
<dbReference type="InterPro" id="IPR036291">
    <property type="entry name" value="NAD(P)-bd_dom_sf"/>
</dbReference>
<evidence type="ECO:0000256" key="2">
    <source>
        <dbReference type="ARBA" id="ARBA00004496"/>
    </source>
</evidence>
<keyword evidence="7" id="KW-0479">Metal-binding</keyword>
<dbReference type="Gene3D" id="3.90.180.10">
    <property type="entry name" value="Medium-chain alcohol dehydrogenases, catalytic domain"/>
    <property type="match status" value="1"/>
</dbReference>
<evidence type="ECO:0000256" key="3">
    <source>
        <dbReference type="ARBA" id="ARBA00008072"/>
    </source>
</evidence>
<evidence type="ECO:0000256" key="8">
    <source>
        <dbReference type="ARBA" id="ARBA00022833"/>
    </source>
</evidence>
<keyword evidence="9" id="KW-0560">Oxidoreductase</keyword>
<accession>A0AB40BHP7</accession>
<keyword evidence="8" id="KW-0862">Zinc</keyword>
<dbReference type="GO" id="GO:0051903">
    <property type="term" value="F:S-(hydroxymethyl)glutathione dehydrogenase [NAD(P)+] activity"/>
    <property type="evidence" value="ECO:0007669"/>
    <property type="project" value="TreeGrafter"/>
</dbReference>
<evidence type="ECO:0000256" key="4">
    <source>
        <dbReference type="ARBA" id="ARBA00011738"/>
    </source>
</evidence>
<dbReference type="PANTHER" id="PTHR43880:SF9">
    <property type="entry name" value="ALCOHOL DEHYDROGENASE 1"/>
    <property type="match status" value="1"/>
</dbReference>
<dbReference type="GeneID" id="120263061"/>
<dbReference type="GO" id="GO:0008270">
    <property type="term" value="F:zinc ion binding"/>
    <property type="evidence" value="ECO:0007669"/>
    <property type="project" value="TreeGrafter"/>
</dbReference>
<gene>
    <name evidence="14" type="primary">LOC120263061</name>
</gene>
<evidence type="ECO:0000256" key="7">
    <source>
        <dbReference type="ARBA" id="ARBA00022723"/>
    </source>
</evidence>
<dbReference type="SUPFAM" id="SSF51735">
    <property type="entry name" value="NAD(P)-binding Rossmann-fold domains"/>
    <property type="match status" value="1"/>
</dbReference>
<dbReference type="GO" id="GO:0046294">
    <property type="term" value="P:formaldehyde catabolic process"/>
    <property type="evidence" value="ECO:0007669"/>
    <property type="project" value="TreeGrafter"/>
</dbReference>
<dbReference type="Gene3D" id="3.40.50.720">
    <property type="entry name" value="NAD(P)-binding Rossmann-like Domain"/>
    <property type="match status" value="1"/>
</dbReference>
<evidence type="ECO:0000256" key="9">
    <source>
        <dbReference type="ARBA" id="ARBA00023002"/>
    </source>
</evidence>
<dbReference type="RefSeq" id="XP_039126917.1">
    <property type="nucleotide sequence ID" value="XM_039270983.1"/>
</dbReference>
<evidence type="ECO:0000256" key="1">
    <source>
        <dbReference type="ARBA" id="ARBA00001947"/>
    </source>
</evidence>
<comment type="catalytic activity">
    <reaction evidence="11">
        <text>a secondary alcohol + NAD(+) = a ketone + NADH + H(+)</text>
        <dbReference type="Rhea" id="RHEA:10740"/>
        <dbReference type="ChEBI" id="CHEBI:15378"/>
        <dbReference type="ChEBI" id="CHEBI:17087"/>
        <dbReference type="ChEBI" id="CHEBI:35681"/>
        <dbReference type="ChEBI" id="CHEBI:57540"/>
        <dbReference type="ChEBI" id="CHEBI:57945"/>
        <dbReference type="EC" id="1.1.1.1"/>
    </reaction>
</comment>
<evidence type="ECO:0000313" key="13">
    <source>
        <dbReference type="Proteomes" id="UP001515500"/>
    </source>
</evidence>
<dbReference type="GO" id="GO:0004022">
    <property type="term" value="F:alcohol dehydrogenase (NAD+) activity"/>
    <property type="evidence" value="ECO:0007669"/>
    <property type="project" value="UniProtKB-EC"/>
</dbReference>
<keyword evidence="6" id="KW-0963">Cytoplasm</keyword>
<comment type="similarity">
    <text evidence="3">Belongs to the zinc-containing alcohol dehydrogenase family.</text>
</comment>
<dbReference type="PANTHER" id="PTHR43880">
    <property type="entry name" value="ALCOHOL DEHYDROGENASE"/>
    <property type="match status" value="1"/>
</dbReference>
<dbReference type="AlphaFoldDB" id="A0AB40BHP7"/>
<evidence type="ECO:0000256" key="5">
    <source>
        <dbReference type="ARBA" id="ARBA00013190"/>
    </source>
</evidence>
<dbReference type="Proteomes" id="UP001515500">
    <property type="component" value="Chromosome 6"/>
</dbReference>
<comment type="subcellular location">
    <subcellularLocation>
        <location evidence="2">Cytoplasm</location>
    </subcellularLocation>
</comment>
<proteinExistence type="inferred from homology"/>
<keyword evidence="13" id="KW-1185">Reference proteome</keyword>
<evidence type="ECO:0000256" key="11">
    <source>
        <dbReference type="ARBA" id="ARBA00049164"/>
    </source>
</evidence>
<comment type="subunit">
    <text evidence="4">Homodimer.</text>
</comment>
<evidence type="ECO:0000256" key="12">
    <source>
        <dbReference type="ARBA" id="ARBA00049243"/>
    </source>
</evidence>
<dbReference type="GO" id="GO:0005829">
    <property type="term" value="C:cytosol"/>
    <property type="evidence" value="ECO:0007669"/>
    <property type="project" value="TreeGrafter"/>
</dbReference>
<comment type="cofactor">
    <cofactor evidence="1">
        <name>Zn(2+)</name>
        <dbReference type="ChEBI" id="CHEBI:29105"/>
    </cofactor>
</comment>
<reference evidence="14" key="1">
    <citation type="submission" date="2025-08" db="UniProtKB">
        <authorList>
            <consortium name="RefSeq"/>
        </authorList>
    </citation>
    <scope>IDENTIFICATION</scope>
</reference>
<evidence type="ECO:0000313" key="14">
    <source>
        <dbReference type="RefSeq" id="XP_039126917.1"/>
    </source>
</evidence>
<name>A0AB40BHP7_DIOCR</name>
<keyword evidence="10" id="KW-0520">NAD</keyword>
<comment type="catalytic activity">
    <reaction evidence="12">
        <text>a primary alcohol + NAD(+) = an aldehyde + NADH + H(+)</text>
        <dbReference type="Rhea" id="RHEA:10736"/>
        <dbReference type="ChEBI" id="CHEBI:15378"/>
        <dbReference type="ChEBI" id="CHEBI:15734"/>
        <dbReference type="ChEBI" id="CHEBI:17478"/>
        <dbReference type="ChEBI" id="CHEBI:57540"/>
        <dbReference type="ChEBI" id="CHEBI:57945"/>
        <dbReference type="EC" id="1.1.1.1"/>
    </reaction>
</comment>
<protein>
    <recommendedName>
        <fullName evidence="5">alcohol dehydrogenase</fullName>
        <ecNumber evidence="5">1.1.1.1</ecNumber>
    </recommendedName>
</protein>
<sequence length="310" mass="35314">MQKRNNKVIITIYEEPCISNMLQKSSIANQTQRRTRSSALGYDRKALLLAYSQQLRKSNTKAISRPNWIEWKAAFKDRSHCMRSGSSRRKFRFWMYRTVTCLKRREWSYYRMNKDDERHVNVSEVSPFLLPLFIPHCKKNLGFFPSSFSQDCLIATAGPHLRRCRHRQISSHIFLHTLLCDSEATRHRRPSSHFLFVIESVCVARLTKQLFLWLVRLGKALKISTIWISRLANLDKVCILGCSISSGLGVVLNVAKPAKGSLVVVFGLGAIGLAAADCLRISGASRIIGVDVNLRKFNQGSRTAIISTEQ</sequence>
<organism evidence="13 14">
    <name type="scientific">Dioscorea cayennensis subsp. rotundata</name>
    <name type="common">White Guinea yam</name>
    <name type="synonym">Dioscorea rotundata</name>
    <dbReference type="NCBI Taxonomy" id="55577"/>
    <lineage>
        <taxon>Eukaryota</taxon>
        <taxon>Viridiplantae</taxon>
        <taxon>Streptophyta</taxon>
        <taxon>Embryophyta</taxon>
        <taxon>Tracheophyta</taxon>
        <taxon>Spermatophyta</taxon>
        <taxon>Magnoliopsida</taxon>
        <taxon>Liliopsida</taxon>
        <taxon>Dioscoreales</taxon>
        <taxon>Dioscoreaceae</taxon>
        <taxon>Dioscorea</taxon>
    </lineage>
</organism>